<comment type="caution">
    <text evidence="2">The sequence shown here is derived from an EMBL/GenBank/DDBJ whole genome shotgun (WGS) entry which is preliminary data.</text>
</comment>
<dbReference type="RefSeq" id="WP_106389939.1">
    <property type="nucleotide sequence ID" value="NZ_PVNK01000024.1"/>
</dbReference>
<gene>
    <name evidence="2" type="ORF">ENSA5_04720</name>
</gene>
<feature type="transmembrane region" description="Helical" evidence="1">
    <location>
        <begin position="86"/>
        <end position="112"/>
    </location>
</feature>
<name>A0A2S9YIF8_9BACT</name>
<evidence type="ECO:0000313" key="2">
    <source>
        <dbReference type="EMBL" id="PRQ04894.1"/>
    </source>
</evidence>
<accession>A0A2S9YIF8</accession>
<reference evidence="2 3" key="1">
    <citation type="submission" date="2018-03" db="EMBL/GenBank/DDBJ databases">
        <title>Draft Genome Sequences of the Obligatory Marine Myxobacteria Enhygromyxa salina SWB005.</title>
        <authorList>
            <person name="Poehlein A."/>
            <person name="Moghaddam J.A."/>
            <person name="Harms H."/>
            <person name="Alanjari M."/>
            <person name="Koenig G.M."/>
            <person name="Daniel R."/>
            <person name="Schaeberle T.F."/>
        </authorList>
    </citation>
    <scope>NUCLEOTIDE SEQUENCE [LARGE SCALE GENOMIC DNA]</scope>
    <source>
        <strain evidence="2 3">SWB005</strain>
    </source>
</reference>
<feature type="transmembrane region" description="Helical" evidence="1">
    <location>
        <begin position="159"/>
        <end position="183"/>
    </location>
</feature>
<proteinExistence type="predicted"/>
<sequence length="216" mass="23254">MEPALGIVTLFAFGGLFTYTVCERRHRRSWVRCEDRPVDPIPDPLRREAGPAPTRPVLVQRRAPKTIRETALWSIYMGQMSLPGGLLGLFGLMACGIGLVSIPGMILAVRIWRLGYAMLRRDPGAEAEARKLHRFAVILNVATLAIAAVLVALGGWEVAGLSLVMVVYAAISFLHAAAMLRCAELLAADTRLRAAPDRPGAMMQGVGLAAPTVGES</sequence>
<dbReference type="EMBL" id="PVNK01000024">
    <property type="protein sequence ID" value="PRQ04894.1"/>
    <property type="molecule type" value="Genomic_DNA"/>
</dbReference>
<dbReference type="Proteomes" id="UP000237968">
    <property type="component" value="Unassembled WGS sequence"/>
</dbReference>
<organism evidence="2 3">
    <name type="scientific">Enhygromyxa salina</name>
    <dbReference type="NCBI Taxonomy" id="215803"/>
    <lineage>
        <taxon>Bacteria</taxon>
        <taxon>Pseudomonadati</taxon>
        <taxon>Myxococcota</taxon>
        <taxon>Polyangia</taxon>
        <taxon>Nannocystales</taxon>
        <taxon>Nannocystaceae</taxon>
        <taxon>Enhygromyxa</taxon>
    </lineage>
</organism>
<dbReference type="OrthoDB" id="9851073at2"/>
<evidence type="ECO:0000256" key="1">
    <source>
        <dbReference type="SAM" id="Phobius"/>
    </source>
</evidence>
<keyword evidence="1" id="KW-0472">Membrane</keyword>
<keyword evidence="1" id="KW-1133">Transmembrane helix</keyword>
<protein>
    <submittedName>
        <fullName evidence="2">Uncharacterized protein</fullName>
    </submittedName>
</protein>
<evidence type="ECO:0000313" key="3">
    <source>
        <dbReference type="Proteomes" id="UP000237968"/>
    </source>
</evidence>
<keyword evidence="1" id="KW-0812">Transmembrane</keyword>
<feature type="transmembrane region" description="Helical" evidence="1">
    <location>
        <begin position="132"/>
        <end position="153"/>
    </location>
</feature>
<dbReference type="AlphaFoldDB" id="A0A2S9YIF8"/>
<keyword evidence="3" id="KW-1185">Reference proteome</keyword>